<dbReference type="InterPro" id="IPR020829">
    <property type="entry name" value="GlycerAld_3-P_DH_cat"/>
</dbReference>
<keyword evidence="5" id="KW-0547">Nucleotide-binding</keyword>
<evidence type="ECO:0000313" key="11">
    <source>
        <dbReference type="Proteomes" id="UP000294813"/>
    </source>
</evidence>
<dbReference type="Pfam" id="PF02800">
    <property type="entry name" value="Gp_dh_C"/>
    <property type="match status" value="1"/>
</dbReference>
<dbReference type="SUPFAM" id="SSF55347">
    <property type="entry name" value="Glyceraldehyde-3-phosphate dehydrogenase-like, C-terminal domain"/>
    <property type="match status" value="1"/>
</dbReference>
<dbReference type="PRINTS" id="PR00078">
    <property type="entry name" value="G3PDHDRGNASE"/>
</dbReference>
<dbReference type="SMART" id="SM00846">
    <property type="entry name" value="Gp_dh_N"/>
    <property type="match status" value="1"/>
</dbReference>
<dbReference type="InterPro" id="IPR020831">
    <property type="entry name" value="GlycerAld/Erythrose_P_DH"/>
</dbReference>
<dbReference type="SUPFAM" id="SSF51735">
    <property type="entry name" value="NAD(P)-binding Rossmann-fold domains"/>
    <property type="match status" value="1"/>
</dbReference>
<gene>
    <name evidence="10" type="ORF">EDD73_13218</name>
</gene>
<dbReference type="CDD" id="cd18126">
    <property type="entry name" value="GAPDH_I_C"/>
    <property type="match status" value="1"/>
</dbReference>
<feature type="binding site" evidence="5">
    <location>
        <position position="316"/>
    </location>
    <ligand>
        <name>NAD(+)</name>
        <dbReference type="ChEBI" id="CHEBI:57540"/>
    </ligand>
</feature>
<dbReference type="OrthoDB" id="9803304at2"/>
<dbReference type="Proteomes" id="UP000294813">
    <property type="component" value="Unassembled WGS sequence"/>
</dbReference>
<evidence type="ECO:0000256" key="3">
    <source>
        <dbReference type="PIRSR" id="PIRSR000149-1"/>
    </source>
</evidence>
<dbReference type="FunFam" id="3.30.360.10:FF:000002">
    <property type="entry name" value="Glyceraldehyde-3-phosphate dehydrogenase"/>
    <property type="match status" value="1"/>
</dbReference>
<dbReference type="InterPro" id="IPR020830">
    <property type="entry name" value="GlycerAld_3-P_DH_AS"/>
</dbReference>
<evidence type="ECO:0000256" key="8">
    <source>
        <dbReference type="RuleBase" id="RU361160"/>
    </source>
</evidence>
<protein>
    <recommendedName>
        <fullName evidence="8">Glyceraldehyde-3-phosphate dehydrogenase</fullName>
        <ecNumber evidence="8">1.2.1.-</ecNumber>
    </recommendedName>
</protein>
<dbReference type="InterPro" id="IPR006424">
    <property type="entry name" value="Glyceraldehyde-3-P_DH_1"/>
</dbReference>
<feature type="binding site" evidence="5">
    <location>
        <position position="78"/>
    </location>
    <ligand>
        <name>NAD(+)</name>
        <dbReference type="ChEBI" id="CHEBI:57540"/>
    </ligand>
</feature>
<dbReference type="CDD" id="cd05214">
    <property type="entry name" value="GAPDH_I_N"/>
    <property type="match status" value="1"/>
</dbReference>
<dbReference type="PIRSF" id="PIRSF000149">
    <property type="entry name" value="GAP_DH"/>
    <property type="match status" value="1"/>
</dbReference>
<evidence type="ECO:0000313" key="10">
    <source>
        <dbReference type="EMBL" id="TCP60992.1"/>
    </source>
</evidence>
<dbReference type="GO" id="GO:0016620">
    <property type="term" value="F:oxidoreductase activity, acting on the aldehyde or oxo group of donors, NAD or NADP as acceptor"/>
    <property type="evidence" value="ECO:0007669"/>
    <property type="project" value="InterPro"/>
</dbReference>
<proteinExistence type="inferred from homology"/>
<feature type="binding site" evidence="4">
    <location>
        <begin position="151"/>
        <end position="153"/>
    </location>
    <ligand>
        <name>D-glyceraldehyde 3-phosphate</name>
        <dbReference type="ChEBI" id="CHEBI:59776"/>
    </ligand>
</feature>
<evidence type="ECO:0000259" key="9">
    <source>
        <dbReference type="SMART" id="SM00846"/>
    </source>
</evidence>
<dbReference type="EC" id="1.2.1.-" evidence="8"/>
<feature type="binding site" evidence="4">
    <location>
        <begin position="210"/>
        <end position="211"/>
    </location>
    <ligand>
        <name>D-glyceraldehyde 3-phosphate</name>
        <dbReference type="ChEBI" id="CHEBI:59776"/>
    </ligand>
</feature>
<evidence type="ECO:0000256" key="7">
    <source>
        <dbReference type="RuleBase" id="RU000397"/>
    </source>
</evidence>
<dbReference type="InterPro" id="IPR036291">
    <property type="entry name" value="NAD(P)-bd_dom_sf"/>
</dbReference>
<dbReference type="PANTHER" id="PTHR43148">
    <property type="entry name" value="GLYCERALDEHYDE-3-PHOSPHATE DEHYDROGENASE 2"/>
    <property type="match status" value="1"/>
</dbReference>
<dbReference type="FunFam" id="3.40.50.720:FF:000001">
    <property type="entry name" value="Glyceraldehyde-3-phosphate dehydrogenase"/>
    <property type="match status" value="1"/>
</dbReference>
<dbReference type="Gene3D" id="3.30.360.10">
    <property type="entry name" value="Dihydrodipicolinate Reductase, domain 2"/>
    <property type="match status" value="1"/>
</dbReference>
<keyword evidence="5" id="KW-0520">NAD</keyword>
<evidence type="ECO:0000256" key="6">
    <source>
        <dbReference type="PIRSR" id="PIRSR000149-4"/>
    </source>
</evidence>
<dbReference type="InterPro" id="IPR020828">
    <property type="entry name" value="GlycerAld_3-P_DH_NAD(P)-bd"/>
</dbReference>
<sequence length="335" mass="36217">MAIKLGINGLGRIGRNVFRAAIDRDDVEIVAMNMTSDPQTIAYLLTYDSIHGVLDSEIQATENSIIVKGKEIKLVSDRDPARLPWGDLGVDIVIESTGKFNHREGAAKHIEGGAKKVIITAPAKNEDCTIVVGVNDHIYDPANHHVISNASCTTNCLAPVAKVISQRFGIIQGLMTTVHAFTNDQNILDDEHKDLRRARALGISIIPTTTGAAKAVSLVLPELEGKLNGFALRVPVPNVSVVDLTVELERPASKEEINAALREAAEGELKGILGYCDEPLVSGDFLGDPRSSIVDALSTMCTKKNTMAKIVAWYDNEWGYSCRVLDLAAKIGRDL</sequence>
<comment type="similarity">
    <text evidence="1 7">Belongs to the glyceraldehyde-3-phosphate dehydrogenase family.</text>
</comment>
<feature type="binding site" evidence="5">
    <location>
        <position position="120"/>
    </location>
    <ligand>
        <name>NAD(+)</name>
        <dbReference type="ChEBI" id="CHEBI:57540"/>
    </ligand>
</feature>
<feature type="active site" description="Nucleophile" evidence="3">
    <location>
        <position position="152"/>
    </location>
</feature>
<dbReference type="GO" id="GO:0006006">
    <property type="term" value="P:glucose metabolic process"/>
    <property type="evidence" value="ECO:0007669"/>
    <property type="project" value="InterPro"/>
</dbReference>
<keyword evidence="2 8" id="KW-0560">Oxidoreductase</keyword>
<dbReference type="GO" id="GO:0051287">
    <property type="term" value="F:NAD binding"/>
    <property type="evidence" value="ECO:0007669"/>
    <property type="project" value="InterPro"/>
</dbReference>
<evidence type="ECO:0000256" key="4">
    <source>
        <dbReference type="PIRSR" id="PIRSR000149-2"/>
    </source>
</evidence>
<dbReference type="NCBIfam" id="TIGR01534">
    <property type="entry name" value="GAPDH-I"/>
    <property type="match status" value="1"/>
</dbReference>
<dbReference type="PROSITE" id="PS00071">
    <property type="entry name" value="GAPDH"/>
    <property type="match status" value="1"/>
</dbReference>
<feature type="site" description="Activates thiol group during catalysis" evidence="6">
    <location>
        <position position="179"/>
    </location>
</feature>
<dbReference type="AlphaFoldDB" id="A0A4R2RC95"/>
<keyword evidence="11" id="KW-1185">Reference proteome</keyword>
<dbReference type="Pfam" id="PF00044">
    <property type="entry name" value="Gp_dh_N"/>
    <property type="match status" value="1"/>
</dbReference>
<reference evidence="10 11" key="1">
    <citation type="submission" date="2019-03" db="EMBL/GenBank/DDBJ databases">
        <title>Genomic Encyclopedia of Type Strains, Phase IV (KMG-IV): sequencing the most valuable type-strain genomes for metagenomic binning, comparative biology and taxonomic classification.</title>
        <authorList>
            <person name="Goeker M."/>
        </authorList>
    </citation>
    <scope>NUCLEOTIDE SEQUENCE [LARGE SCALE GENOMIC DNA]</scope>
    <source>
        <strain evidence="10 11">DSM 11170</strain>
    </source>
</reference>
<organism evidence="10 11">
    <name type="scientific">Heliophilum fasciatum</name>
    <dbReference type="NCBI Taxonomy" id="35700"/>
    <lineage>
        <taxon>Bacteria</taxon>
        <taxon>Bacillati</taxon>
        <taxon>Bacillota</taxon>
        <taxon>Clostridia</taxon>
        <taxon>Eubacteriales</taxon>
        <taxon>Heliobacteriaceae</taxon>
        <taxon>Heliophilum</taxon>
    </lineage>
</organism>
<name>A0A4R2RC95_9FIRM</name>
<dbReference type="RefSeq" id="WP_131920582.1">
    <property type="nucleotide sequence ID" value="NZ_JAOQNU010000033.1"/>
</dbReference>
<feature type="domain" description="Glyceraldehyde 3-phosphate dehydrogenase NAD(P) binding" evidence="9">
    <location>
        <begin position="3"/>
        <end position="152"/>
    </location>
</feature>
<dbReference type="Gene3D" id="3.40.50.720">
    <property type="entry name" value="NAD(P)-binding Rossmann-like Domain"/>
    <property type="match status" value="1"/>
</dbReference>
<dbReference type="EMBL" id="SLXT01000032">
    <property type="protein sequence ID" value="TCP60992.1"/>
    <property type="molecule type" value="Genomic_DNA"/>
</dbReference>
<comment type="caution">
    <text evidence="10">The sequence shown here is derived from an EMBL/GenBank/DDBJ whole genome shotgun (WGS) entry which is preliminary data.</text>
</comment>
<evidence type="ECO:0000256" key="2">
    <source>
        <dbReference type="ARBA" id="ARBA00023002"/>
    </source>
</evidence>
<evidence type="ECO:0000256" key="5">
    <source>
        <dbReference type="PIRSR" id="PIRSR000149-3"/>
    </source>
</evidence>
<evidence type="ECO:0000256" key="1">
    <source>
        <dbReference type="ARBA" id="ARBA00007406"/>
    </source>
</evidence>
<feature type="binding site" evidence="4">
    <location>
        <position position="233"/>
    </location>
    <ligand>
        <name>D-glyceraldehyde 3-phosphate</name>
        <dbReference type="ChEBI" id="CHEBI:59776"/>
    </ligand>
</feature>
<accession>A0A4R2RC95</accession>
<dbReference type="GO" id="GO:0050661">
    <property type="term" value="F:NADP binding"/>
    <property type="evidence" value="ECO:0007669"/>
    <property type="project" value="InterPro"/>
</dbReference>
<feature type="binding site" evidence="5">
    <location>
        <begin position="12"/>
        <end position="13"/>
    </location>
    <ligand>
        <name>NAD(+)</name>
        <dbReference type="ChEBI" id="CHEBI:57540"/>
    </ligand>
</feature>
<feature type="binding site" evidence="4">
    <location>
        <position position="182"/>
    </location>
    <ligand>
        <name>D-glyceraldehyde 3-phosphate</name>
        <dbReference type="ChEBI" id="CHEBI:59776"/>
    </ligand>
</feature>